<keyword evidence="6" id="KW-1185">Reference proteome</keyword>
<dbReference type="PANTHER" id="PTHR34236">
    <property type="entry name" value="DIMETHYL SULFOXIDE REDUCTASE TRANSCRIPTIONAL ACTIVATOR"/>
    <property type="match status" value="1"/>
</dbReference>
<proteinExistence type="predicted"/>
<dbReference type="InterPro" id="IPR007050">
    <property type="entry name" value="HTH_bacterioopsin"/>
</dbReference>
<reference evidence="6" key="1">
    <citation type="submission" date="2016-10" db="EMBL/GenBank/DDBJ databases">
        <authorList>
            <person name="Varghese N."/>
            <person name="Submissions S."/>
        </authorList>
    </citation>
    <scope>NUCLEOTIDE SEQUENCE [LARGE SCALE GENOMIC DNA]</scope>
    <source>
        <strain evidence="6">B4,CECT 8067,JCM 17497</strain>
    </source>
</reference>
<dbReference type="EMBL" id="FNFE01000002">
    <property type="protein sequence ID" value="SDJ83997.1"/>
    <property type="molecule type" value="Genomic_DNA"/>
</dbReference>
<evidence type="ECO:0000313" key="5">
    <source>
        <dbReference type="EMBL" id="SDJ83997.1"/>
    </source>
</evidence>
<keyword evidence="2" id="KW-0804">Transcription</keyword>
<dbReference type="Proteomes" id="UP000198882">
    <property type="component" value="Unassembled WGS sequence"/>
</dbReference>
<dbReference type="InterPro" id="IPR056486">
    <property type="entry name" value="HVO_2525_N"/>
</dbReference>
<gene>
    <name evidence="5" type="ORF">SAMN04515672_1572</name>
</gene>
<dbReference type="PANTHER" id="PTHR34236:SF1">
    <property type="entry name" value="DIMETHYL SULFOXIDE REDUCTASE TRANSCRIPTIONAL ACTIVATOR"/>
    <property type="match status" value="1"/>
</dbReference>
<protein>
    <submittedName>
        <fullName evidence="5">Predicted DNA binding protein, contains HTH domain</fullName>
    </submittedName>
</protein>
<dbReference type="AlphaFoldDB" id="A0A1G8X0Y3"/>
<evidence type="ECO:0000256" key="2">
    <source>
        <dbReference type="ARBA" id="ARBA00023163"/>
    </source>
</evidence>
<evidence type="ECO:0000259" key="3">
    <source>
        <dbReference type="Pfam" id="PF04967"/>
    </source>
</evidence>
<dbReference type="Pfam" id="PF04967">
    <property type="entry name" value="HTH_10"/>
    <property type="match status" value="1"/>
</dbReference>
<evidence type="ECO:0000313" key="6">
    <source>
        <dbReference type="Proteomes" id="UP000198882"/>
    </source>
</evidence>
<dbReference type="STRING" id="1095776.SAMN04515672_1572"/>
<evidence type="ECO:0000256" key="1">
    <source>
        <dbReference type="ARBA" id="ARBA00023015"/>
    </source>
</evidence>
<feature type="domain" description="HTH bat-type" evidence="3">
    <location>
        <begin position="185"/>
        <end position="237"/>
    </location>
</feature>
<accession>A0A1G8X0Y3</accession>
<sequence length="252" mass="28560">MVNIKTLYVISHLVMIDLDIDMRQYDCPFIDTTDDVDIAFSAVQWQLDTDDETLETRLIAKGETAGALETGLRELREHPNMTECYILSKRDAVAQIGTTIEETNAMRTIDRNGGYITGPFRIEDGRERWHVGFDDDGDEDRTLAELERHNDFTVEDRDQLGPTALFDLLENSDSAMRLLEGCRSLTETERTTFEAASRAGYYETPRETTLEELADHFDISKTAVSMNLRRSERKVLKAALTALENIDDGGAH</sequence>
<feature type="domain" description="HVO-2525 N-terminal" evidence="4">
    <location>
        <begin position="17"/>
        <end position="152"/>
    </location>
</feature>
<name>A0A1G8X0Y3_9EURY</name>
<evidence type="ECO:0000259" key="4">
    <source>
        <dbReference type="Pfam" id="PF24279"/>
    </source>
</evidence>
<keyword evidence="1" id="KW-0805">Transcription regulation</keyword>
<organism evidence="5 6">
    <name type="scientific">Natronorubrum texcoconense</name>
    <dbReference type="NCBI Taxonomy" id="1095776"/>
    <lineage>
        <taxon>Archaea</taxon>
        <taxon>Methanobacteriati</taxon>
        <taxon>Methanobacteriota</taxon>
        <taxon>Stenosarchaea group</taxon>
        <taxon>Halobacteria</taxon>
        <taxon>Halobacteriales</taxon>
        <taxon>Natrialbaceae</taxon>
        <taxon>Natronorubrum</taxon>
    </lineage>
</organism>
<dbReference type="Pfam" id="PF24279">
    <property type="entry name" value="HVO_2525_N"/>
    <property type="match status" value="1"/>
</dbReference>